<protein>
    <recommendedName>
        <fullName evidence="1">PIN domain-containing protein</fullName>
    </recommendedName>
</protein>
<dbReference type="Pfam" id="PF10130">
    <property type="entry name" value="PIN_2"/>
    <property type="match status" value="1"/>
</dbReference>
<dbReference type="eggNOG" id="arCOG02121">
    <property type="taxonomic scope" value="Archaea"/>
</dbReference>
<dbReference type="SUPFAM" id="SSF88723">
    <property type="entry name" value="PIN domain-like"/>
    <property type="match status" value="1"/>
</dbReference>
<evidence type="ECO:0000259" key="1">
    <source>
        <dbReference type="Pfam" id="PF10130"/>
    </source>
</evidence>
<name>A0A0A7GGU9_GEOAI</name>
<dbReference type="InterPro" id="IPR029060">
    <property type="entry name" value="PIN-like_dom_sf"/>
</dbReference>
<dbReference type="STRING" id="565033.GACE_1127"/>
<dbReference type="GeneID" id="32205508"/>
<reference evidence="2 3" key="1">
    <citation type="journal article" date="2015" name="Appl. Environ. Microbiol.">
        <title>The Geoglobus acetivorans genome: Fe(III) reduction, acetate utilization, autotrophic growth, and degradation of aromatic compounds in a hyperthermophilic archaeon.</title>
        <authorList>
            <person name="Mardanov A.V."/>
            <person name="Slododkina G.B."/>
            <person name="Slobodkin A.I."/>
            <person name="Beletsky A.V."/>
            <person name="Gavrilov S.N."/>
            <person name="Kublanov I.V."/>
            <person name="Bonch-Osmolovskaya E.A."/>
            <person name="Skryabin K.G."/>
            <person name="Ravin N.V."/>
        </authorList>
    </citation>
    <scope>NUCLEOTIDE SEQUENCE [LARGE SCALE GENOMIC DNA]</scope>
    <source>
        <strain evidence="2 3">SBH6</strain>
    </source>
</reference>
<evidence type="ECO:0000313" key="2">
    <source>
        <dbReference type="EMBL" id="AIY90171.1"/>
    </source>
</evidence>
<proteinExistence type="predicted"/>
<dbReference type="RefSeq" id="WP_158413814.1">
    <property type="nucleotide sequence ID" value="NZ_CP009552.1"/>
</dbReference>
<dbReference type="InterPro" id="IPR002716">
    <property type="entry name" value="PIN_dom"/>
</dbReference>
<dbReference type="Proteomes" id="UP000030624">
    <property type="component" value="Chromosome"/>
</dbReference>
<gene>
    <name evidence="2" type="ORF">GACE_1127</name>
</gene>
<sequence>MKISPDPDDADFIALALKAGFPLWSNDRRLKGIEEITVLNTEDVVNFVNRYFGFLRRL</sequence>
<dbReference type="EMBL" id="CP009552">
    <property type="protein sequence ID" value="AIY90171.1"/>
    <property type="molecule type" value="Genomic_DNA"/>
</dbReference>
<evidence type="ECO:0000313" key="3">
    <source>
        <dbReference type="Proteomes" id="UP000030624"/>
    </source>
</evidence>
<dbReference type="AlphaFoldDB" id="A0A0A7GGU9"/>
<accession>A0A0A7GGU9</accession>
<feature type="domain" description="PIN" evidence="1">
    <location>
        <begin position="5"/>
        <end position="33"/>
    </location>
</feature>
<dbReference type="HOGENOM" id="CLU_2968298_0_0_2"/>
<organism evidence="2 3">
    <name type="scientific">Geoglobus acetivorans</name>
    <dbReference type="NCBI Taxonomy" id="565033"/>
    <lineage>
        <taxon>Archaea</taxon>
        <taxon>Methanobacteriati</taxon>
        <taxon>Methanobacteriota</taxon>
        <taxon>Archaeoglobi</taxon>
        <taxon>Archaeoglobales</taxon>
        <taxon>Archaeoglobaceae</taxon>
        <taxon>Geoglobus</taxon>
    </lineage>
</organism>
<dbReference type="KEGG" id="gac:GACE_1127"/>